<dbReference type="InterPro" id="IPR023485">
    <property type="entry name" value="Ptyr_pPase"/>
</dbReference>
<name>A0A450SL12_9GAMM</name>
<evidence type="ECO:0000256" key="3">
    <source>
        <dbReference type="PIRSR" id="PIRSR617867-1"/>
    </source>
</evidence>
<dbReference type="PRINTS" id="PR00719">
    <property type="entry name" value="LMWPTPASE"/>
</dbReference>
<comment type="similarity">
    <text evidence="1">Belongs to the low molecular weight phosphotyrosine protein phosphatase family.</text>
</comment>
<dbReference type="CDD" id="cd16343">
    <property type="entry name" value="LMWPTP"/>
    <property type="match status" value="1"/>
</dbReference>
<dbReference type="PANTHER" id="PTHR47439:SF1">
    <property type="entry name" value="ACID PHOSPHATASE"/>
    <property type="match status" value="1"/>
</dbReference>
<dbReference type="InterPro" id="IPR036196">
    <property type="entry name" value="Ptyr_pPase_sf"/>
</dbReference>
<feature type="active site" description="Nucleophile" evidence="3">
    <location>
        <position position="12"/>
    </location>
</feature>
<feature type="active site" description="Proton donor" evidence="3">
    <location>
        <position position="129"/>
    </location>
</feature>
<dbReference type="InterPro" id="IPR017867">
    <property type="entry name" value="Tyr_phospatase_low_mol_wt"/>
</dbReference>
<protein>
    <submittedName>
        <fullName evidence="5">Protein tyrosine phosphatase</fullName>
    </submittedName>
</protein>
<dbReference type="AlphaFoldDB" id="A0A450SL12"/>
<dbReference type="Pfam" id="PF01451">
    <property type="entry name" value="LMWPc"/>
    <property type="match status" value="1"/>
</dbReference>
<evidence type="ECO:0000256" key="1">
    <source>
        <dbReference type="ARBA" id="ARBA00011063"/>
    </source>
</evidence>
<dbReference type="EMBL" id="CAADEW010000047">
    <property type="protein sequence ID" value="VFJ54321.1"/>
    <property type="molecule type" value="Genomic_DNA"/>
</dbReference>
<reference evidence="5" key="1">
    <citation type="submission" date="2019-02" db="EMBL/GenBank/DDBJ databases">
        <authorList>
            <person name="Gruber-Vodicka R. H."/>
            <person name="Seah K. B. B."/>
        </authorList>
    </citation>
    <scope>NUCLEOTIDE SEQUENCE</scope>
    <source>
        <strain evidence="5">BECK_BZ15</strain>
    </source>
</reference>
<dbReference type="GO" id="GO:0004725">
    <property type="term" value="F:protein tyrosine phosphatase activity"/>
    <property type="evidence" value="ECO:0007669"/>
    <property type="project" value="InterPro"/>
</dbReference>
<sequence>MKRHPSRILFVCLGNICRSPAAEGIMKSLIEKNHLESGINCDSAGTTDYNIGSSPDATMKSHARQRGYRLSGASRQFHPEDFHQFDYIVTMDRSVNADIRSLTTDSRSLAKIHNITDFCRAIDAREVPDPYHGPAAGFERALDILEDACLGLLDHLTRRSSP</sequence>
<organism evidence="5">
    <name type="scientific">Candidatus Kentrum sp. FW</name>
    <dbReference type="NCBI Taxonomy" id="2126338"/>
    <lineage>
        <taxon>Bacteria</taxon>
        <taxon>Pseudomonadati</taxon>
        <taxon>Pseudomonadota</taxon>
        <taxon>Gammaproteobacteria</taxon>
        <taxon>Candidatus Kentrum</taxon>
    </lineage>
</organism>
<keyword evidence="2" id="KW-0378">Hydrolase</keyword>
<accession>A0A450SL12</accession>
<evidence type="ECO:0000313" key="5">
    <source>
        <dbReference type="EMBL" id="VFJ54321.1"/>
    </source>
</evidence>
<dbReference type="InterPro" id="IPR052995">
    <property type="entry name" value="LMW-PTP"/>
</dbReference>
<evidence type="ECO:0000259" key="4">
    <source>
        <dbReference type="SMART" id="SM00226"/>
    </source>
</evidence>
<dbReference type="SMART" id="SM00226">
    <property type="entry name" value="LMWPc"/>
    <property type="match status" value="1"/>
</dbReference>
<evidence type="ECO:0000256" key="2">
    <source>
        <dbReference type="ARBA" id="ARBA00022801"/>
    </source>
</evidence>
<feature type="active site" evidence="3">
    <location>
        <position position="18"/>
    </location>
</feature>
<dbReference type="Gene3D" id="3.40.50.2300">
    <property type="match status" value="1"/>
</dbReference>
<feature type="domain" description="Phosphotyrosine protein phosphatase I" evidence="4">
    <location>
        <begin position="6"/>
        <end position="155"/>
    </location>
</feature>
<dbReference type="PANTHER" id="PTHR47439">
    <property type="entry name" value="LOW MOLECULAR WEIGHT PHOSPHOTYROSINE PROTEIN PHOSPHATASE-RELATED"/>
    <property type="match status" value="1"/>
</dbReference>
<dbReference type="SUPFAM" id="SSF52788">
    <property type="entry name" value="Phosphotyrosine protein phosphatases I"/>
    <property type="match status" value="1"/>
</dbReference>
<gene>
    <name evidence="5" type="ORF">BECKFW1821A_GA0114235_10477</name>
</gene>
<proteinExistence type="inferred from homology"/>